<comment type="caution">
    <text evidence="1">The sequence shown here is derived from an EMBL/GenBank/DDBJ whole genome shotgun (WGS) entry which is preliminary data.</text>
</comment>
<protein>
    <submittedName>
        <fullName evidence="1">Uncharacterized protein</fullName>
    </submittedName>
</protein>
<accession>A0AAD6ZW78</accession>
<keyword evidence="2" id="KW-1185">Reference proteome</keyword>
<gene>
    <name evidence="1" type="ORF">DFH08DRAFT_656592</name>
</gene>
<feature type="non-terminal residue" evidence="1">
    <location>
        <position position="125"/>
    </location>
</feature>
<feature type="non-terminal residue" evidence="1">
    <location>
        <position position="1"/>
    </location>
</feature>
<organism evidence="1 2">
    <name type="scientific">Mycena albidolilacea</name>
    <dbReference type="NCBI Taxonomy" id="1033008"/>
    <lineage>
        <taxon>Eukaryota</taxon>
        <taxon>Fungi</taxon>
        <taxon>Dikarya</taxon>
        <taxon>Basidiomycota</taxon>
        <taxon>Agaricomycotina</taxon>
        <taxon>Agaricomycetes</taxon>
        <taxon>Agaricomycetidae</taxon>
        <taxon>Agaricales</taxon>
        <taxon>Marasmiineae</taxon>
        <taxon>Mycenaceae</taxon>
        <taxon>Mycena</taxon>
    </lineage>
</organism>
<evidence type="ECO:0000313" key="1">
    <source>
        <dbReference type="EMBL" id="KAJ7340756.1"/>
    </source>
</evidence>
<dbReference type="Proteomes" id="UP001218218">
    <property type="component" value="Unassembled WGS sequence"/>
</dbReference>
<sequence>TKVEGSLWKSAVDAWLTLEHATSFQTSGKALSTTGRPTAVSWWVQRGRNTTRIPMGLDDEDEREDFYAAVVLWWVSVNPVWRKEGVATVEDSEGWGLKQSDEGDLTALPSGLNSLTSVVACLAWW</sequence>
<dbReference type="EMBL" id="JARIHO010000026">
    <property type="protein sequence ID" value="KAJ7340756.1"/>
    <property type="molecule type" value="Genomic_DNA"/>
</dbReference>
<reference evidence="1" key="1">
    <citation type="submission" date="2023-03" db="EMBL/GenBank/DDBJ databases">
        <title>Massive genome expansion in bonnet fungi (Mycena s.s.) driven by repeated elements and novel gene families across ecological guilds.</title>
        <authorList>
            <consortium name="Lawrence Berkeley National Laboratory"/>
            <person name="Harder C.B."/>
            <person name="Miyauchi S."/>
            <person name="Viragh M."/>
            <person name="Kuo A."/>
            <person name="Thoen E."/>
            <person name="Andreopoulos B."/>
            <person name="Lu D."/>
            <person name="Skrede I."/>
            <person name="Drula E."/>
            <person name="Henrissat B."/>
            <person name="Morin E."/>
            <person name="Kohler A."/>
            <person name="Barry K."/>
            <person name="LaButti K."/>
            <person name="Morin E."/>
            <person name="Salamov A."/>
            <person name="Lipzen A."/>
            <person name="Mereny Z."/>
            <person name="Hegedus B."/>
            <person name="Baldrian P."/>
            <person name="Stursova M."/>
            <person name="Weitz H."/>
            <person name="Taylor A."/>
            <person name="Grigoriev I.V."/>
            <person name="Nagy L.G."/>
            <person name="Martin F."/>
            <person name="Kauserud H."/>
        </authorList>
    </citation>
    <scope>NUCLEOTIDE SEQUENCE</scope>
    <source>
        <strain evidence="1">CBHHK002</strain>
    </source>
</reference>
<dbReference type="AlphaFoldDB" id="A0AAD6ZW78"/>
<proteinExistence type="predicted"/>
<evidence type="ECO:0000313" key="2">
    <source>
        <dbReference type="Proteomes" id="UP001218218"/>
    </source>
</evidence>
<name>A0AAD6ZW78_9AGAR</name>